<accession>A0ABY5ZKC1</accession>
<evidence type="ECO:0000256" key="5">
    <source>
        <dbReference type="ARBA" id="ARBA00035294"/>
    </source>
</evidence>
<evidence type="ECO:0000313" key="9">
    <source>
        <dbReference type="Proteomes" id="UP001060414"/>
    </source>
</evidence>
<keyword evidence="2 6" id="KW-0689">Ribosomal protein</keyword>
<evidence type="ECO:0000256" key="1">
    <source>
        <dbReference type="ARBA" id="ARBA00009512"/>
    </source>
</evidence>
<dbReference type="SUPFAM" id="SSF54995">
    <property type="entry name" value="Ribosomal protein S6"/>
    <property type="match status" value="1"/>
</dbReference>
<gene>
    <name evidence="6 8" type="primary">rpsF</name>
    <name evidence="8" type="ORF">L9S41_17745</name>
</gene>
<feature type="region of interest" description="Disordered" evidence="7">
    <location>
        <begin position="102"/>
        <end position="123"/>
    </location>
</feature>
<evidence type="ECO:0000256" key="3">
    <source>
        <dbReference type="ARBA" id="ARBA00023274"/>
    </source>
</evidence>
<keyword evidence="3 6" id="KW-0687">Ribonucleoprotein</keyword>
<dbReference type="InterPro" id="IPR035980">
    <property type="entry name" value="Ribosomal_bS6_sf"/>
</dbReference>
<comment type="function">
    <text evidence="4 6">Binds together with bS18 to 16S ribosomal RNA.</text>
</comment>
<dbReference type="RefSeq" id="WP_260747855.1">
    <property type="nucleotide sequence ID" value="NZ_CP092109.1"/>
</dbReference>
<keyword evidence="6" id="KW-0694">RNA-binding</keyword>
<dbReference type="Pfam" id="PF01250">
    <property type="entry name" value="Ribosomal_S6"/>
    <property type="match status" value="1"/>
</dbReference>
<evidence type="ECO:0000256" key="7">
    <source>
        <dbReference type="SAM" id="MobiDB-lite"/>
    </source>
</evidence>
<evidence type="ECO:0000256" key="4">
    <source>
        <dbReference type="ARBA" id="ARBA00035104"/>
    </source>
</evidence>
<comment type="similarity">
    <text evidence="1 6">Belongs to the bacterial ribosomal protein bS6 family.</text>
</comment>
<name>A0ABY5ZKC1_9BACT</name>
<evidence type="ECO:0000313" key="8">
    <source>
        <dbReference type="EMBL" id="UWZ79503.1"/>
    </source>
</evidence>
<dbReference type="GO" id="GO:0005840">
    <property type="term" value="C:ribosome"/>
    <property type="evidence" value="ECO:0007669"/>
    <property type="project" value="UniProtKB-KW"/>
</dbReference>
<dbReference type="NCBIfam" id="TIGR00166">
    <property type="entry name" value="S6"/>
    <property type="match status" value="1"/>
</dbReference>
<evidence type="ECO:0000256" key="2">
    <source>
        <dbReference type="ARBA" id="ARBA00022980"/>
    </source>
</evidence>
<proteinExistence type="inferred from homology"/>
<keyword evidence="6" id="KW-0699">rRNA-binding</keyword>
<dbReference type="PANTHER" id="PTHR21011:SF1">
    <property type="entry name" value="SMALL RIBOSOMAL SUBUNIT PROTEIN BS6M"/>
    <property type="match status" value="1"/>
</dbReference>
<dbReference type="EMBL" id="CP092109">
    <property type="protein sequence ID" value="UWZ79503.1"/>
    <property type="molecule type" value="Genomic_DNA"/>
</dbReference>
<dbReference type="InterPro" id="IPR014717">
    <property type="entry name" value="Transl_elong_EF1B/ribsomal_bS6"/>
</dbReference>
<feature type="compositionally biased region" description="Low complexity" evidence="7">
    <location>
        <begin position="102"/>
        <end position="114"/>
    </location>
</feature>
<keyword evidence="9" id="KW-1185">Reference proteome</keyword>
<evidence type="ECO:0000256" key="6">
    <source>
        <dbReference type="HAMAP-Rule" id="MF_00360"/>
    </source>
</evidence>
<dbReference type="Proteomes" id="UP001060414">
    <property type="component" value="Chromosome"/>
</dbReference>
<dbReference type="CDD" id="cd00473">
    <property type="entry name" value="bS6"/>
    <property type="match status" value="1"/>
</dbReference>
<reference evidence="8" key="1">
    <citation type="journal article" date="2022" name="Environ. Microbiol.">
        <title>Geoalkalibacter halelectricus SAP #1 sp. nov. possessing extracellular electron transfer and mineral#reducing capabilities from a haloalkaline environment.</title>
        <authorList>
            <person name="Yadav S."/>
            <person name="Singh R."/>
            <person name="Sundharam S.S."/>
            <person name="Chaudhary S."/>
            <person name="Krishnamurthi S."/>
            <person name="Patil S.A."/>
        </authorList>
    </citation>
    <scope>NUCLEOTIDE SEQUENCE</scope>
    <source>
        <strain evidence="8">SAP-1</strain>
    </source>
</reference>
<protein>
    <recommendedName>
        <fullName evidence="5 6">Small ribosomal subunit protein bS6</fullName>
    </recommendedName>
</protein>
<organism evidence="8 9">
    <name type="scientific">Geoalkalibacter halelectricus</name>
    <dbReference type="NCBI Taxonomy" id="2847045"/>
    <lineage>
        <taxon>Bacteria</taxon>
        <taxon>Pseudomonadati</taxon>
        <taxon>Thermodesulfobacteriota</taxon>
        <taxon>Desulfuromonadia</taxon>
        <taxon>Desulfuromonadales</taxon>
        <taxon>Geoalkalibacteraceae</taxon>
        <taxon>Geoalkalibacter</taxon>
    </lineage>
</organism>
<dbReference type="InterPro" id="IPR020814">
    <property type="entry name" value="Ribosomal_S6_plastid/chlpt"/>
</dbReference>
<dbReference type="InterPro" id="IPR000529">
    <property type="entry name" value="Ribosomal_bS6"/>
</dbReference>
<dbReference type="HAMAP" id="MF_00360">
    <property type="entry name" value="Ribosomal_bS6"/>
    <property type="match status" value="1"/>
</dbReference>
<sequence>MRSYETMFIVHPEVVGDELKALVEKFKGVVTGQGGDVVKVEEWGSRTLAYPIQKLAKGTYFIFYYQAGPGDVAEFERRLRLDDKILRFNSLRLEQGLPQFAAPAQEQAPGAEAEVATEEAGEE</sequence>
<dbReference type="Gene3D" id="3.30.70.60">
    <property type="match status" value="1"/>
</dbReference>
<dbReference type="PANTHER" id="PTHR21011">
    <property type="entry name" value="MITOCHONDRIAL 28S RIBOSOMAL PROTEIN S6"/>
    <property type="match status" value="1"/>
</dbReference>